<keyword evidence="2 6" id="KW-0472">Membrane</keyword>
<evidence type="ECO:0000313" key="8">
    <source>
        <dbReference type="EMBL" id="CAG2220476.1"/>
    </source>
</evidence>
<organism evidence="8 9">
    <name type="scientific">Mytilus edulis</name>
    <name type="common">Blue mussel</name>
    <dbReference type="NCBI Taxonomy" id="6550"/>
    <lineage>
        <taxon>Eukaryota</taxon>
        <taxon>Metazoa</taxon>
        <taxon>Spiralia</taxon>
        <taxon>Lophotrochozoa</taxon>
        <taxon>Mollusca</taxon>
        <taxon>Bivalvia</taxon>
        <taxon>Autobranchia</taxon>
        <taxon>Pteriomorphia</taxon>
        <taxon>Mytilida</taxon>
        <taxon>Mytiloidea</taxon>
        <taxon>Mytilidae</taxon>
        <taxon>Mytilinae</taxon>
        <taxon>Mytilus</taxon>
    </lineage>
</organism>
<evidence type="ECO:0000256" key="4">
    <source>
        <dbReference type="ARBA" id="ARBA00023180"/>
    </source>
</evidence>
<proteinExistence type="predicted"/>
<keyword evidence="9" id="KW-1185">Reference proteome</keyword>
<dbReference type="InterPro" id="IPR013783">
    <property type="entry name" value="Ig-like_fold"/>
</dbReference>
<keyword evidence="7" id="KW-0732">Signal</keyword>
<dbReference type="PANTHER" id="PTHR11640">
    <property type="entry name" value="NEPHRIN"/>
    <property type="match status" value="1"/>
</dbReference>
<comment type="caution">
    <text evidence="8">The sequence shown here is derived from an EMBL/GenBank/DDBJ whole genome shotgun (WGS) entry which is preliminary data.</text>
</comment>
<keyword evidence="6" id="KW-0812">Transmembrane</keyword>
<feature type="transmembrane region" description="Helical" evidence="6">
    <location>
        <begin position="417"/>
        <end position="440"/>
    </location>
</feature>
<keyword evidence="4" id="KW-0325">Glycoprotein</keyword>
<dbReference type="Proteomes" id="UP000683360">
    <property type="component" value="Unassembled WGS sequence"/>
</dbReference>
<dbReference type="Gene3D" id="2.60.40.10">
    <property type="entry name" value="Immunoglobulins"/>
    <property type="match status" value="1"/>
</dbReference>
<evidence type="ECO:0000313" key="9">
    <source>
        <dbReference type="Proteomes" id="UP000683360"/>
    </source>
</evidence>
<gene>
    <name evidence="8" type="ORF">MEDL_33961</name>
</gene>
<dbReference type="InterPro" id="IPR051275">
    <property type="entry name" value="Cell_adhesion_signaling"/>
</dbReference>
<reference evidence="8" key="1">
    <citation type="submission" date="2021-03" db="EMBL/GenBank/DDBJ databases">
        <authorList>
            <person name="Bekaert M."/>
        </authorList>
    </citation>
    <scope>NUCLEOTIDE SEQUENCE</scope>
</reference>
<evidence type="ECO:0008006" key="10">
    <source>
        <dbReference type="Google" id="ProtNLM"/>
    </source>
</evidence>
<evidence type="ECO:0000256" key="3">
    <source>
        <dbReference type="ARBA" id="ARBA00023157"/>
    </source>
</evidence>
<dbReference type="PANTHER" id="PTHR11640:SF31">
    <property type="entry name" value="IRREGULAR CHIASM C-ROUGHEST PROTEIN-RELATED"/>
    <property type="match status" value="1"/>
</dbReference>
<dbReference type="EMBL" id="CAJPWZ010001662">
    <property type="protein sequence ID" value="CAG2220476.1"/>
    <property type="molecule type" value="Genomic_DNA"/>
</dbReference>
<feature type="chain" id="PRO_5035883823" description="Ig-like domain-containing protein" evidence="7">
    <location>
        <begin position="18"/>
        <end position="527"/>
    </location>
</feature>
<keyword evidence="5" id="KW-0393">Immunoglobulin domain</keyword>
<keyword evidence="6" id="KW-1133">Transmembrane helix</keyword>
<dbReference type="GO" id="GO:0050839">
    <property type="term" value="F:cell adhesion molecule binding"/>
    <property type="evidence" value="ECO:0007669"/>
    <property type="project" value="TreeGrafter"/>
</dbReference>
<dbReference type="GO" id="GO:0005886">
    <property type="term" value="C:plasma membrane"/>
    <property type="evidence" value="ECO:0007669"/>
    <property type="project" value="TreeGrafter"/>
</dbReference>
<dbReference type="OrthoDB" id="10354199at2759"/>
<keyword evidence="3" id="KW-1015">Disulfide bond</keyword>
<evidence type="ECO:0000256" key="1">
    <source>
        <dbReference type="ARBA" id="ARBA00004479"/>
    </source>
</evidence>
<dbReference type="GO" id="GO:0098609">
    <property type="term" value="P:cell-cell adhesion"/>
    <property type="evidence" value="ECO:0007669"/>
    <property type="project" value="TreeGrafter"/>
</dbReference>
<dbReference type="GO" id="GO:0005911">
    <property type="term" value="C:cell-cell junction"/>
    <property type="evidence" value="ECO:0007669"/>
    <property type="project" value="TreeGrafter"/>
</dbReference>
<comment type="subcellular location">
    <subcellularLocation>
        <location evidence="1">Membrane</location>
        <topology evidence="1">Single-pass type I membrane protein</topology>
    </subcellularLocation>
</comment>
<evidence type="ECO:0000256" key="5">
    <source>
        <dbReference type="ARBA" id="ARBA00023319"/>
    </source>
</evidence>
<accession>A0A8S3SFW4</accession>
<dbReference type="AlphaFoldDB" id="A0A8S3SFW4"/>
<evidence type="ECO:0000256" key="2">
    <source>
        <dbReference type="ARBA" id="ARBA00023136"/>
    </source>
</evidence>
<sequence length="527" mass="60202">MPGLLLIFISTIRFLNQSHDNVIYGQEGTNLNISCASLPGHDVHGLSIKQNNTTLATSNSSIVTLSFNPDRDDNLNEYGCKDQNQRSMVYVTLHVYYAPNVTVILRENSIDCLAADGFPDTYTFDKWEHQSEEGDHVRFVDGLQNGTLILQTIPYQYQMNGRYICAVSNTIRDANGSEYFVYQGSPMFAKENRKIKFAELYKTITLTFLLFSNPMVEHIWIEGVAPGYTKNETINDFNMSETNLKYLDFESNANIKGEQIVFEFKMLSNKYEMYRVWTSNELGEDFFSFNIKATGALIFVPENRNVKHGELDKPLTLTFLIYSDPTIKDIWIERVDTDHNQSKIKLEFMLANLTVPYTAFGNKGYIMCYNITIQTNIVSSIDFHVYKIWATNELGVTSYKFEVIAVESSKIKGKHGYLLITSSSIIACLLVYIIVIHICFSIRKRSRTRRVNIEEPLHYNTYDEIGSISYEAAGFRRLAIDQREPIQQTPTNLNLQDAFSTTNINNPLSMNCTTETDASSTVSDHEF</sequence>
<protein>
    <recommendedName>
        <fullName evidence="10">Ig-like domain-containing protein</fullName>
    </recommendedName>
</protein>
<name>A0A8S3SFW4_MYTED</name>
<evidence type="ECO:0000256" key="7">
    <source>
        <dbReference type="SAM" id="SignalP"/>
    </source>
</evidence>
<evidence type="ECO:0000256" key="6">
    <source>
        <dbReference type="SAM" id="Phobius"/>
    </source>
</evidence>
<feature type="signal peptide" evidence="7">
    <location>
        <begin position="1"/>
        <end position="17"/>
    </location>
</feature>